<evidence type="ECO:0000256" key="3">
    <source>
        <dbReference type="ARBA" id="ARBA00022490"/>
    </source>
</evidence>
<dbReference type="GO" id="GO:0005874">
    <property type="term" value="C:microtubule"/>
    <property type="evidence" value="ECO:0007669"/>
    <property type="project" value="UniProtKB-KW"/>
</dbReference>
<evidence type="ECO:0000256" key="5">
    <source>
        <dbReference type="ARBA" id="ARBA00023212"/>
    </source>
</evidence>
<comment type="subcellular location">
    <subcellularLocation>
        <location evidence="1">Cytoplasm</location>
        <location evidence="1">Cytoskeleton</location>
    </subcellularLocation>
</comment>
<comment type="similarity">
    <text evidence="2">Belongs to the TPX2 family.</text>
</comment>
<keyword evidence="4" id="KW-0493">Microtubule</keyword>
<keyword evidence="5" id="KW-0206">Cytoskeleton</keyword>
<dbReference type="InterPro" id="IPR044833">
    <property type="entry name" value="WDL5/6"/>
</dbReference>
<feature type="compositionally biased region" description="Polar residues" evidence="6">
    <location>
        <begin position="203"/>
        <end position="222"/>
    </location>
</feature>
<sequence length="495" mass="53952">MPNASMGGVLILAEVVFMPDSLYLSDQLTCLVFERRFNYELINSAMDADNIIPVSEAEVGDQNCVHNQHPFQEEETLVQEVQCRIPGYGVVGDAPNVGSEAFDVSTNIGTMDPATSEVVESLNIHEKSDGLLVSEKVDLKKTDRAKNFKPCNAANSFPKQPVAKIKSFNDGYIVNSNPRKTTKPTSATTNAHKSKQPVESEAAFSTHNSAQSEGLISPTSGNAKPHRVGKVPSYSFSFRCDERAEKRKEFYSKLEEKVHAKEVEKSNQQVKSKETQEAEIKMLRKSLTFKATPMPSFYQEPAPPKVELKKIPPTRPISPKLGRKKPSNTADAEADGNHSHQSGRHSLYERVLPNNTAKGPSSADSKKPQRRSLPRVPSEKATLPDNRNQVAPLIKELESSTTGATSLMQEELGADPSADPGQSRLIADNETVVRDQVQTTLVATACQIVVILAMRMFVALCAEGSVAYGSDPILASWARTCAKPSSTPTKKGSAS</sequence>
<name>A0AAD3P7H4_NEPGR</name>
<dbReference type="Proteomes" id="UP001279734">
    <property type="component" value="Unassembled WGS sequence"/>
</dbReference>
<feature type="region of interest" description="Disordered" evidence="6">
    <location>
        <begin position="294"/>
        <end position="391"/>
    </location>
</feature>
<dbReference type="InterPro" id="IPR027329">
    <property type="entry name" value="TPX2_C"/>
</dbReference>
<feature type="compositionally biased region" description="Polar residues" evidence="6">
    <location>
        <begin position="353"/>
        <end position="363"/>
    </location>
</feature>
<evidence type="ECO:0000256" key="6">
    <source>
        <dbReference type="SAM" id="MobiDB-lite"/>
    </source>
</evidence>
<gene>
    <name evidence="8" type="ORF">Nepgr_000841</name>
</gene>
<evidence type="ECO:0000259" key="7">
    <source>
        <dbReference type="Pfam" id="PF06886"/>
    </source>
</evidence>
<feature type="region of interest" description="Disordered" evidence="6">
    <location>
        <begin position="174"/>
        <end position="228"/>
    </location>
</feature>
<evidence type="ECO:0000313" key="8">
    <source>
        <dbReference type="EMBL" id="GMG99001.1"/>
    </source>
</evidence>
<dbReference type="EMBL" id="BSYO01000001">
    <property type="protein sequence ID" value="GMG99001.1"/>
    <property type="molecule type" value="Genomic_DNA"/>
</dbReference>
<keyword evidence="9" id="KW-1185">Reference proteome</keyword>
<dbReference type="AlphaFoldDB" id="A0AAD3P7H4"/>
<accession>A0AAD3P7H4</accession>
<dbReference type="PANTHER" id="PTHR31358">
    <property type="entry name" value="PROTEIN WVD2-LIKE 4"/>
    <property type="match status" value="1"/>
</dbReference>
<evidence type="ECO:0000256" key="1">
    <source>
        <dbReference type="ARBA" id="ARBA00004245"/>
    </source>
</evidence>
<dbReference type="PANTHER" id="PTHR31358:SF29">
    <property type="entry name" value="PROTEIN WVD2-LIKE 5-RELATED"/>
    <property type="match status" value="1"/>
</dbReference>
<comment type="caution">
    <text evidence="8">The sequence shown here is derived from an EMBL/GenBank/DDBJ whole genome shotgun (WGS) entry which is preliminary data.</text>
</comment>
<feature type="compositionally biased region" description="Polar residues" evidence="6">
    <location>
        <begin position="174"/>
        <end position="191"/>
    </location>
</feature>
<reference evidence="8" key="1">
    <citation type="submission" date="2023-05" db="EMBL/GenBank/DDBJ databases">
        <title>Nepenthes gracilis genome sequencing.</title>
        <authorList>
            <person name="Fukushima K."/>
        </authorList>
    </citation>
    <scope>NUCLEOTIDE SEQUENCE</scope>
    <source>
        <strain evidence="8">SING2019-196</strain>
    </source>
</reference>
<organism evidence="8 9">
    <name type="scientific">Nepenthes gracilis</name>
    <name type="common">Slender pitcher plant</name>
    <dbReference type="NCBI Taxonomy" id="150966"/>
    <lineage>
        <taxon>Eukaryota</taxon>
        <taxon>Viridiplantae</taxon>
        <taxon>Streptophyta</taxon>
        <taxon>Embryophyta</taxon>
        <taxon>Tracheophyta</taxon>
        <taxon>Spermatophyta</taxon>
        <taxon>Magnoliopsida</taxon>
        <taxon>eudicotyledons</taxon>
        <taxon>Gunneridae</taxon>
        <taxon>Pentapetalae</taxon>
        <taxon>Caryophyllales</taxon>
        <taxon>Nepenthaceae</taxon>
        <taxon>Nepenthes</taxon>
    </lineage>
</organism>
<dbReference type="Pfam" id="PF06886">
    <property type="entry name" value="TPX2"/>
    <property type="match status" value="1"/>
</dbReference>
<evidence type="ECO:0000313" key="9">
    <source>
        <dbReference type="Proteomes" id="UP001279734"/>
    </source>
</evidence>
<feature type="domain" description="TPX2 C-terminal" evidence="7">
    <location>
        <begin position="236"/>
        <end position="311"/>
    </location>
</feature>
<protein>
    <recommendedName>
        <fullName evidence="7">TPX2 C-terminal domain-containing protein</fullName>
    </recommendedName>
</protein>
<evidence type="ECO:0000256" key="2">
    <source>
        <dbReference type="ARBA" id="ARBA00005885"/>
    </source>
</evidence>
<dbReference type="GO" id="GO:0008017">
    <property type="term" value="F:microtubule binding"/>
    <property type="evidence" value="ECO:0007669"/>
    <property type="project" value="InterPro"/>
</dbReference>
<evidence type="ECO:0000256" key="4">
    <source>
        <dbReference type="ARBA" id="ARBA00022701"/>
    </source>
</evidence>
<keyword evidence="3" id="KW-0963">Cytoplasm</keyword>
<proteinExistence type="inferred from homology"/>